<gene>
    <name evidence="4" type="ORF">SAMN05446037_10395</name>
</gene>
<feature type="repeat" description="TPR" evidence="3">
    <location>
        <begin position="262"/>
        <end position="295"/>
    </location>
</feature>
<dbReference type="InterPro" id="IPR019734">
    <property type="entry name" value="TPR_rpt"/>
</dbReference>
<dbReference type="PROSITE" id="PS50293">
    <property type="entry name" value="TPR_REGION"/>
    <property type="match status" value="1"/>
</dbReference>
<dbReference type="Gene3D" id="1.25.40.10">
    <property type="entry name" value="Tetratricopeptide repeat domain"/>
    <property type="match status" value="1"/>
</dbReference>
<dbReference type="PROSITE" id="PS50005">
    <property type="entry name" value="TPR"/>
    <property type="match status" value="2"/>
</dbReference>
<name>A0A239JTM8_9FIRM</name>
<keyword evidence="5" id="KW-1185">Reference proteome</keyword>
<protein>
    <submittedName>
        <fullName evidence="4">Tetratricopeptide repeat-containing protein</fullName>
    </submittedName>
</protein>
<evidence type="ECO:0000256" key="2">
    <source>
        <dbReference type="ARBA" id="ARBA00022803"/>
    </source>
</evidence>
<dbReference type="EMBL" id="FZOJ01000039">
    <property type="protein sequence ID" value="SNT09125.1"/>
    <property type="molecule type" value="Genomic_DNA"/>
</dbReference>
<dbReference type="PANTHER" id="PTHR45586">
    <property type="entry name" value="TPR REPEAT-CONTAINING PROTEIN PA4667"/>
    <property type="match status" value="1"/>
</dbReference>
<dbReference type="InterPro" id="IPR054283">
    <property type="entry name" value="DUF7017"/>
</dbReference>
<dbReference type="PANTHER" id="PTHR45586:SF1">
    <property type="entry name" value="LIPOPOLYSACCHARIDE ASSEMBLY PROTEIN B"/>
    <property type="match status" value="1"/>
</dbReference>
<evidence type="ECO:0000256" key="3">
    <source>
        <dbReference type="PROSITE-ProRule" id="PRU00339"/>
    </source>
</evidence>
<evidence type="ECO:0000313" key="4">
    <source>
        <dbReference type="EMBL" id="SNT09125.1"/>
    </source>
</evidence>
<keyword evidence="1" id="KW-0677">Repeat</keyword>
<dbReference type="InterPro" id="IPR011990">
    <property type="entry name" value="TPR-like_helical_dom_sf"/>
</dbReference>
<dbReference type="Proteomes" id="UP000198304">
    <property type="component" value="Unassembled WGS sequence"/>
</dbReference>
<evidence type="ECO:0000256" key="1">
    <source>
        <dbReference type="ARBA" id="ARBA00022737"/>
    </source>
</evidence>
<organism evidence="4 5">
    <name type="scientific">Anaerovirgula multivorans</name>
    <dbReference type="NCBI Taxonomy" id="312168"/>
    <lineage>
        <taxon>Bacteria</taxon>
        <taxon>Bacillati</taxon>
        <taxon>Bacillota</taxon>
        <taxon>Clostridia</taxon>
        <taxon>Peptostreptococcales</taxon>
        <taxon>Natronincolaceae</taxon>
        <taxon>Anaerovirgula</taxon>
    </lineage>
</organism>
<dbReference type="SUPFAM" id="SSF48452">
    <property type="entry name" value="TPR-like"/>
    <property type="match status" value="1"/>
</dbReference>
<reference evidence="4 5" key="1">
    <citation type="submission" date="2017-06" db="EMBL/GenBank/DDBJ databases">
        <authorList>
            <person name="Kim H.J."/>
            <person name="Triplett B.A."/>
        </authorList>
    </citation>
    <scope>NUCLEOTIDE SEQUENCE [LARGE SCALE GENOMIC DNA]</scope>
    <source>
        <strain evidence="4 5">SCA</strain>
    </source>
</reference>
<dbReference type="OrthoDB" id="1947696at2"/>
<dbReference type="AlphaFoldDB" id="A0A239JTM8"/>
<dbReference type="SMART" id="SM00028">
    <property type="entry name" value="TPR"/>
    <property type="match status" value="6"/>
</dbReference>
<evidence type="ECO:0000313" key="5">
    <source>
        <dbReference type="Proteomes" id="UP000198304"/>
    </source>
</evidence>
<dbReference type="InterPro" id="IPR051012">
    <property type="entry name" value="CellSynth/LPSAsmb/PSIAsmb"/>
</dbReference>
<feature type="repeat" description="TPR" evidence="3">
    <location>
        <begin position="302"/>
        <end position="335"/>
    </location>
</feature>
<proteinExistence type="predicted"/>
<accession>A0A239JTM8</accession>
<keyword evidence="2 3" id="KW-0802">TPR repeat</keyword>
<dbReference type="Pfam" id="PF22860">
    <property type="entry name" value="DUF7017"/>
    <property type="match status" value="1"/>
</dbReference>
<dbReference type="RefSeq" id="WP_089285117.1">
    <property type="nucleotide sequence ID" value="NZ_FZOJ01000039.1"/>
</dbReference>
<sequence>MVLNIFFSNKSERRQFIKEQLQANSVATEKDEILSDEIAGIKNIKLKNRFKSIPGFWIEIHFSTDERGKVLYTHLVDSVDLKYVNSHVFYPKENMALKDLEKQWLDKYNLLNRDNDDEAWKLFFQEVKSHIKHDRIDVAYKGFMIFLKYNPFFLKKYRRFYILEDLAYLYENIGNVGKAIKCLKMQAILQPDSVEPYLNISSFYIINGMEEEAFSICREALKKSPENQYLISNLIISLINIGSYEYATDFLRKVLDKDPNNSYFWKLMGDVLYEIEDNKDAIDCYNRALKLGKDPLVEDFKLDIYTGIGDCYYDEENYAEAVNYYRKALNYNPKDTYLLMSLSQIYFFRLKETKTAYKYTKLLVENMPENGYGQYQLGLIHSRLGNMEKAIWHLYKARSIIPYYKPIHDAINMIKKTNNKLQAY</sequence>